<evidence type="ECO:0000313" key="4">
    <source>
        <dbReference type="Proteomes" id="UP001642464"/>
    </source>
</evidence>
<sequence length="179" mass="19436">MKLGELRGKLQISLNAIPWEQVQFQVADLAYGILRLTLTTPLLNQLEPMQPMPPLPPPHELTTPAELPAPPMPTLDTTEKRSPHVSPATPPTPPEQRALEELAEPEPKEPKEPEKKRRKRDGTGEAGDGWFLLTNFGSIAIDMTRMAAFSMAGGVLSGPAAAKLGFTLACAKALWQAES</sequence>
<keyword evidence="4" id="KW-1185">Reference proteome</keyword>
<dbReference type="EMBL" id="CAXAMM010005570">
    <property type="protein sequence ID" value="CAK9007821.1"/>
    <property type="molecule type" value="Genomic_DNA"/>
</dbReference>
<proteinExistence type="predicted"/>
<comment type="caution">
    <text evidence="3">The sequence shown here is derived from an EMBL/GenBank/DDBJ whole genome shotgun (WGS) entry which is preliminary data.</text>
</comment>
<feature type="region of interest" description="Disordered" evidence="1">
    <location>
        <begin position="48"/>
        <end position="128"/>
    </location>
</feature>
<dbReference type="Proteomes" id="UP001642464">
    <property type="component" value="Unassembled WGS sequence"/>
</dbReference>
<feature type="compositionally biased region" description="Basic and acidic residues" evidence="1">
    <location>
        <begin position="97"/>
        <end position="115"/>
    </location>
</feature>
<feature type="compositionally biased region" description="Pro residues" evidence="1">
    <location>
        <begin position="50"/>
        <end position="59"/>
    </location>
</feature>
<dbReference type="EMBL" id="CAXAMM010005603">
    <property type="protein sequence ID" value="CAK9007941.1"/>
    <property type="molecule type" value="Genomic_DNA"/>
</dbReference>
<gene>
    <name evidence="2" type="ORF">SCF082_LOCUS9609</name>
    <name evidence="3" type="ORF">SCF082_LOCUS9650</name>
</gene>
<name>A0ABP0J0R0_9DINO</name>
<accession>A0ABP0J0R0</accession>
<organism evidence="3 4">
    <name type="scientific">Durusdinium trenchii</name>
    <dbReference type="NCBI Taxonomy" id="1381693"/>
    <lineage>
        <taxon>Eukaryota</taxon>
        <taxon>Sar</taxon>
        <taxon>Alveolata</taxon>
        <taxon>Dinophyceae</taxon>
        <taxon>Suessiales</taxon>
        <taxon>Symbiodiniaceae</taxon>
        <taxon>Durusdinium</taxon>
    </lineage>
</organism>
<evidence type="ECO:0000256" key="1">
    <source>
        <dbReference type="SAM" id="MobiDB-lite"/>
    </source>
</evidence>
<evidence type="ECO:0000313" key="3">
    <source>
        <dbReference type="EMBL" id="CAK9007941.1"/>
    </source>
</evidence>
<evidence type="ECO:0000313" key="2">
    <source>
        <dbReference type="EMBL" id="CAK9007821.1"/>
    </source>
</evidence>
<protein>
    <submittedName>
        <fullName evidence="3">Uncharacterized protein</fullName>
    </submittedName>
</protein>
<reference evidence="3 4" key="1">
    <citation type="submission" date="2024-02" db="EMBL/GenBank/DDBJ databases">
        <authorList>
            <person name="Chen Y."/>
            <person name="Shah S."/>
            <person name="Dougan E. K."/>
            <person name="Thang M."/>
            <person name="Chan C."/>
        </authorList>
    </citation>
    <scope>NUCLEOTIDE SEQUENCE [LARGE SCALE GENOMIC DNA]</scope>
</reference>